<keyword evidence="2" id="KW-1185">Reference proteome</keyword>
<protein>
    <submittedName>
        <fullName evidence="1">RNA-directed DNA polymerase, eukaryota, Reverse transcriptase zinc-binding domain protein</fullName>
    </submittedName>
</protein>
<sequence length="157" mass="18332">MIKWIWRFYSQKASLWTRVIKAIHGDDGKLVGDTNMGVQTCWTTIVKEVKRLKEKGINVEDLNHVKLGNGETMLFWEDKWYSGGRLRDLFPRLYALEMTKTATVRMKLMGPSLHNTFRRNIRGGAEEAQLTSLLDIIGYREFSITLERPMISIFLRH</sequence>
<dbReference type="OrthoDB" id="1743609at2759"/>
<comment type="caution">
    <text evidence="1">The sequence shown here is derived from an EMBL/GenBank/DDBJ whole genome shotgun (WGS) entry which is preliminary data.</text>
</comment>
<dbReference type="PANTHER" id="PTHR36617">
    <property type="entry name" value="PROTEIN, PUTATIVE-RELATED"/>
    <property type="match status" value="1"/>
</dbReference>
<reference evidence="1 2" key="1">
    <citation type="journal article" date="2018" name="Mol. Plant">
        <title>The genome of Artemisia annua provides insight into the evolution of Asteraceae family and artemisinin biosynthesis.</title>
        <authorList>
            <person name="Shen Q."/>
            <person name="Zhang L."/>
            <person name="Liao Z."/>
            <person name="Wang S."/>
            <person name="Yan T."/>
            <person name="Shi P."/>
            <person name="Liu M."/>
            <person name="Fu X."/>
            <person name="Pan Q."/>
            <person name="Wang Y."/>
            <person name="Lv Z."/>
            <person name="Lu X."/>
            <person name="Zhang F."/>
            <person name="Jiang W."/>
            <person name="Ma Y."/>
            <person name="Chen M."/>
            <person name="Hao X."/>
            <person name="Li L."/>
            <person name="Tang Y."/>
            <person name="Lv G."/>
            <person name="Zhou Y."/>
            <person name="Sun X."/>
            <person name="Brodelius P.E."/>
            <person name="Rose J.K.C."/>
            <person name="Tang K."/>
        </authorList>
    </citation>
    <scope>NUCLEOTIDE SEQUENCE [LARGE SCALE GENOMIC DNA]</scope>
    <source>
        <strain evidence="2">cv. Huhao1</strain>
        <tissue evidence="1">Leaf</tissue>
    </source>
</reference>
<proteinExistence type="predicted"/>
<dbReference type="GO" id="GO:0003964">
    <property type="term" value="F:RNA-directed DNA polymerase activity"/>
    <property type="evidence" value="ECO:0007669"/>
    <property type="project" value="UniProtKB-KW"/>
</dbReference>
<keyword evidence="1" id="KW-0548">Nucleotidyltransferase</keyword>
<organism evidence="1 2">
    <name type="scientific">Artemisia annua</name>
    <name type="common">Sweet wormwood</name>
    <dbReference type="NCBI Taxonomy" id="35608"/>
    <lineage>
        <taxon>Eukaryota</taxon>
        <taxon>Viridiplantae</taxon>
        <taxon>Streptophyta</taxon>
        <taxon>Embryophyta</taxon>
        <taxon>Tracheophyta</taxon>
        <taxon>Spermatophyta</taxon>
        <taxon>Magnoliopsida</taxon>
        <taxon>eudicotyledons</taxon>
        <taxon>Gunneridae</taxon>
        <taxon>Pentapetalae</taxon>
        <taxon>asterids</taxon>
        <taxon>campanulids</taxon>
        <taxon>Asterales</taxon>
        <taxon>Asteraceae</taxon>
        <taxon>Asteroideae</taxon>
        <taxon>Anthemideae</taxon>
        <taxon>Artemisiinae</taxon>
        <taxon>Artemisia</taxon>
    </lineage>
</organism>
<dbReference type="EMBL" id="PKPP01000641">
    <property type="protein sequence ID" value="PWA90288.1"/>
    <property type="molecule type" value="Genomic_DNA"/>
</dbReference>
<evidence type="ECO:0000313" key="1">
    <source>
        <dbReference type="EMBL" id="PWA90288.1"/>
    </source>
</evidence>
<keyword evidence="1" id="KW-0695">RNA-directed DNA polymerase</keyword>
<name>A0A2U1PWZ3_ARTAN</name>
<accession>A0A2U1PWZ3</accession>
<dbReference type="Proteomes" id="UP000245207">
    <property type="component" value="Unassembled WGS sequence"/>
</dbReference>
<evidence type="ECO:0000313" key="2">
    <source>
        <dbReference type="Proteomes" id="UP000245207"/>
    </source>
</evidence>
<gene>
    <name evidence="1" type="ORF">CTI12_AA101260</name>
</gene>
<keyword evidence="1" id="KW-0808">Transferase</keyword>
<dbReference type="PANTHER" id="PTHR36617:SF5">
    <property type="entry name" value="OS05G0421675 PROTEIN"/>
    <property type="match status" value="1"/>
</dbReference>
<dbReference type="AlphaFoldDB" id="A0A2U1PWZ3"/>